<dbReference type="OrthoDB" id="10029326at2759"/>
<dbReference type="GO" id="GO:0071949">
    <property type="term" value="F:FAD binding"/>
    <property type="evidence" value="ECO:0007669"/>
    <property type="project" value="InterPro"/>
</dbReference>
<accession>A0A1F5LPX9</accession>
<keyword evidence="5" id="KW-0274">FAD</keyword>
<dbReference type="PANTHER" id="PTHR47356:SF2">
    <property type="entry name" value="FAD-BINDING DOMAIN-CONTAINING PROTEIN-RELATED"/>
    <property type="match status" value="1"/>
</dbReference>
<feature type="transmembrane region" description="Helical" evidence="9">
    <location>
        <begin position="622"/>
        <end position="645"/>
    </location>
</feature>
<reference evidence="11 12" key="1">
    <citation type="journal article" date="2016" name="Sci. Rep.">
        <title>Penicillium arizonense, a new, genome sequenced fungal species, reveals a high chemical diversity in secreted metabolites.</title>
        <authorList>
            <person name="Grijseels S."/>
            <person name="Nielsen J.C."/>
            <person name="Randelovic M."/>
            <person name="Nielsen J."/>
            <person name="Nielsen K.F."/>
            <person name="Workman M."/>
            <person name="Frisvad J.C."/>
        </authorList>
    </citation>
    <scope>NUCLEOTIDE SEQUENCE [LARGE SCALE GENOMIC DNA]</scope>
    <source>
        <strain evidence="11 12">CBS 141311</strain>
    </source>
</reference>
<keyword evidence="12" id="KW-1185">Reference proteome</keyword>
<protein>
    <recommendedName>
        <fullName evidence="10">FAD-binding domain-containing protein</fullName>
    </recommendedName>
</protein>
<evidence type="ECO:0000259" key="10">
    <source>
        <dbReference type="Pfam" id="PF01494"/>
    </source>
</evidence>
<feature type="transmembrane region" description="Helical" evidence="9">
    <location>
        <begin position="592"/>
        <end position="610"/>
    </location>
</feature>
<dbReference type="STRING" id="1835702.A0A1F5LPX9"/>
<dbReference type="InterPro" id="IPR002938">
    <property type="entry name" value="FAD-bd"/>
</dbReference>
<feature type="domain" description="FAD-binding" evidence="10">
    <location>
        <begin position="9"/>
        <end position="357"/>
    </location>
</feature>
<comment type="subcellular location">
    <subcellularLocation>
        <location evidence="1">Membrane</location>
    </subcellularLocation>
</comment>
<name>A0A1F5LPX9_PENAI</name>
<dbReference type="GO" id="GO:0016020">
    <property type="term" value="C:membrane"/>
    <property type="evidence" value="ECO:0007669"/>
    <property type="project" value="UniProtKB-SubCell"/>
</dbReference>
<keyword evidence="8 9" id="KW-0472">Membrane</keyword>
<dbReference type="PRINTS" id="PR00420">
    <property type="entry name" value="RNGMNOXGNASE"/>
</dbReference>
<evidence type="ECO:0000256" key="5">
    <source>
        <dbReference type="ARBA" id="ARBA00022827"/>
    </source>
</evidence>
<dbReference type="GeneID" id="34574276"/>
<evidence type="ECO:0000256" key="3">
    <source>
        <dbReference type="ARBA" id="ARBA00022630"/>
    </source>
</evidence>
<organism evidence="11 12">
    <name type="scientific">Penicillium arizonense</name>
    <dbReference type="NCBI Taxonomy" id="1835702"/>
    <lineage>
        <taxon>Eukaryota</taxon>
        <taxon>Fungi</taxon>
        <taxon>Dikarya</taxon>
        <taxon>Ascomycota</taxon>
        <taxon>Pezizomycotina</taxon>
        <taxon>Eurotiomycetes</taxon>
        <taxon>Eurotiomycetidae</taxon>
        <taxon>Eurotiales</taxon>
        <taxon>Aspergillaceae</taxon>
        <taxon>Penicillium</taxon>
    </lineage>
</organism>
<dbReference type="Gene3D" id="3.50.50.60">
    <property type="entry name" value="FAD/NAD(P)-binding domain"/>
    <property type="match status" value="1"/>
</dbReference>
<comment type="similarity">
    <text evidence="2">Belongs to the paxM FAD-dependent monooxygenase family.</text>
</comment>
<evidence type="ECO:0000313" key="12">
    <source>
        <dbReference type="Proteomes" id="UP000177622"/>
    </source>
</evidence>
<dbReference type="RefSeq" id="XP_022490419.1">
    <property type="nucleotide sequence ID" value="XM_022629542.1"/>
</dbReference>
<dbReference type="Pfam" id="PF01494">
    <property type="entry name" value="FAD_binding_3"/>
    <property type="match status" value="1"/>
</dbReference>
<feature type="transmembrane region" description="Helical" evidence="9">
    <location>
        <begin position="554"/>
        <end position="571"/>
    </location>
</feature>
<dbReference type="InterPro" id="IPR050562">
    <property type="entry name" value="FAD_mOase_fung"/>
</dbReference>
<evidence type="ECO:0000313" key="11">
    <source>
        <dbReference type="EMBL" id="OGE54989.1"/>
    </source>
</evidence>
<keyword evidence="6 9" id="KW-1133">Transmembrane helix</keyword>
<keyword evidence="7" id="KW-0560">Oxidoreductase</keyword>
<evidence type="ECO:0000256" key="7">
    <source>
        <dbReference type="ARBA" id="ARBA00023002"/>
    </source>
</evidence>
<comment type="caution">
    <text evidence="11">The sequence shown here is derived from an EMBL/GenBank/DDBJ whole genome shotgun (WGS) entry which is preliminary data.</text>
</comment>
<dbReference type="Proteomes" id="UP000177622">
    <property type="component" value="Unassembled WGS sequence"/>
</dbReference>
<dbReference type="PANTHER" id="PTHR47356">
    <property type="entry name" value="FAD-DEPENDENT MONOOXYGENASE ASQG-RELATED"/>
    <property type="match status" value="1"/>
</dbReference>
<dbReference type="InterPro" id="IPR036188">
    <property type="entry name" value="FAD/NAD-bd_sf"/>
</dbReference>
<evidence type="ECO:0000256" key="4">
    <source>
        <dbReference type="ARBA" id="ARBA00022692"/>
    </source>
</evidence>
<feature type="transmembrane region" description="Helical" evidence="9">
    <location>
        <begin position="727"/>
        <end position="750"/>
    </location>
</feature>
<evidence type="ECO:0000256" key="9">
    <source>
        <dbReference type="SAM" id="Phobius"/>
    </source>
</evidence>
<evidence type="ECO:0000256" key="8">
    <source>
        <dbReference type="ARBA" id="ARBA00023136"/>
    </source>
</evidence>
<feature type="transmembrane region" description="Helical" evidence="9">
    <location>
        <begin position="695"/>
        <end position="715"/>
    </location>
</feature>
<evidence type="ECO:0000256" key="6">
    <source>
        <dbReference type="ARBA" id="ARBA00022989"/>
    </source>
</evidence>
<keyword evidence="4 9" id="KW-0812">Transmembrane</keyword>
<gene>
    <name evidence="11" type="ORF">PENARI_c005G00511</name>
</gene>
<proteinExistence type="inferred from homology"/>
<sequence length="759" mass="84357">MGSSKKVFRVIIVGAAVSGLSLAHMLERAGIDFVLLERGEKVAFSGGASIGLQPNALRIMDQLGLYEEIYASTVPVETAFHRRSDGSVISASKFAHKLERRHGYPILFLEREELLEILYRNLRGKSKIFCSHKVVDIQCDQNRTIAVTDNGATFEGDIIIGADGVHSFTRQAIWNKLETTEPQVAKREATSMMSEYSCVFGVSTFVSDDPELVPGTSHITYSEKRSGICVVTDFNKKFWFLILRLEKTYKFPHIPRYSKQDIEDTLSKNADLQVTHATTLGDLAGNRSKLAMVSLEEAAFDRWFSERIAILGDAAHKVTPNAGHGGNTAIESATVLANLLYEAKKSTKFGSLQPSYNQVTEVLQHYQDARNERVMKAYTMSSMATRFQATQNILWKIVGTSIMPLFGEEAEVNASTELLLGGPPLKFIPYKGRQGSIPWDGWTPQSMAKDVIAQSSFLVVLKNSSNFLTLLTAVAFVRQYLWGFSPNISKPFARTACDPDIFHSNLETFLSFLTLLPFGTIGAIEILRTKNLLLKPLVLPVAYAAWFVDRKVLWAWLALLATSIFRGQLLFPQAYGYTITISDSYLIYRAQIASVILVGGICSPILGALWPNTTLSDFTGAMIVGFGLACPLVAPTLVALFNSAIGRNSVQPMYGHQDLPRIKQAYTTSFAISTVCHWMHLVAVQFGKEFLWNNYLSMANTGLFLSFLSCLWNTPSRHQSITFKLQFALGTIFLAILFGPGGTAALLWLWREDKIRCRE</sequence>
<dbReference type="SUPFAM" id="SSF51905">
    <property type="entry name" value="FAD/NAD(P)-binding domain"/>
    <property type="match status" value="1"/>
</dbReference>
<evidence type="ECO:0000256" key="1">
    <source>
        <dbReference type="ARBA" id="ARBA00004370"/>
    </source>
</evidence>
<evidence type="ECO:0000256" key="2">
    <source>
        <dbReference type="ARBA" id="ARBA00007992"/>
    </source>
</evidence>
<dbReference type="EMBL" id="LXJU01000005">
    <property type="protein sequence ID" value="OGE54989.1"/>
    <property type="molecule type" value="Genomic_DNA"/>
</dbReference>
<dbReference type="GO" id="GO:0004497">
    <property type="term" value="F:monooxygenase activity"/>
    <property type="evidence" value="ECO:0007669"/>
    <property type="project" value="InterPro"/>
</dbReference>
<dbReference type="AlphaFoldDB" id="A0A1F5LPX9"/>
<keyword evidence="3" id="KW-0285">Flavoprotein</keyword>